<accession>A0A518GUZ0</accession>
<feature type="transmembrane region" description="Helical" evidence="2">
    <location>
        <begin position="751"/>
        <end position="771"/>
    </location>
</feature>
<evidence type="ECO:0000313" key="4">
    <source>
        <dbReference type="Proteomes" id="UP000317835"/>
    </source>
</evidence>
<feature type="transmembrane region" description="Helical" evidence="2">
    <location>
        <begin position="555"/>
        <end position="574"/>
    </location>
</feature>
<feature type="region of interest" description="Disordered" evidence="1">
    <location>
        <begin position="1209"/>
        <end position="1238"/>
    </location>
</feature>
<dbReference type="AlphaFoldDB" id="A0A518GUZ0"/>
<keyword evidence="2" id="KW-0812">Transmembrane</keyword>
<keyword evidence="4" id="KW-1185">Reference proteome</keyword>
<feature type="transmembrane region" description="Helical" evidence="2">
    <location>
        <begin position="682"/>
        <end position="701"/>
    </location>
</feature>
<dbReference type="Proteomes" id="UP000317835">
    <property type="component" value="Chromosome"/>
</dbReference>
<evidence type="ECO:0000313" key="3">
    <source>
        <dbReference type="EMBL" id="QDV32403.1"/>
    </source>
</evidence>
<feature type="transmembrane region" description="Helical" evidence="2">
    <location>
        <begin position="932"/>
        <end position="949"/>
    </location>
</feature>
<gene>
    <name evidence="3" type="ORF">ElP_02350</name>
</gene>
<name>A0A518GUZ0_9BACT</name>
<keyword evidence="2" id="KW-0472">Membrane</keyword>
<reference evidence="3 4" key="1">
    <citation type="submission" date="2019-02" db="EMBL/GenBank/DDBJ databases">
        <title>Deep-cultivation of Planctomycetes and their phenomic and genomic characterization uncovers novel biology.</title>
        <authorList>
            <person name="Wiegand S."/>
            <person name="Jogler M."/>
            <person name="Boedeker C."/>
            <person name="Pinto D."/>
            <person name="Vollmers J."/>
            <person name="Rivas-Marin E."/>
            <person name="Kohn T."/>
            <person name="Peeters S.H."/>
            <person name="Heuer A."/>
            <person name="Rast P."/>
            <person name="Oberbeckmann S."/>
            <person name="Bunk B."/>
            <person name="Jeske O."/>
            <person name="Meyerdierks A."/>
            <person name="Storesund J.E."/>
            <person name="Kallscheuer N."/>
            <person name="Luecker S."/>
            <person name="Lage O.M."/>
            <person name="Pohl T."/>
            <person name="Merkel B.J."/>
            <person name="Hornburger P."/>
            <person name="Mueller R.-W."/>
            <person name="Bruemmer F."/>
            <person name="Labrenz M."/>
            <person name="Spormann A.M."/>
            <person name="Op den Camp H."/>
            <person name="Overmann J."/>
            <person name="Amann R."/>
            <person name="Jetten M.S.M."/>
            <person name="Mascher T."/>
            <person name="Medema M.H."/>
            <person name="Devos D.P."/>
            <person name="Kaster A.-K."/>
            <person name="Ovreas L."/>
            <person name="Rohde M."/>
            <person name="Galperin M.Y."/>
            <person name="Jogler C."/>
        </authorList>
    </citation>
    <scope>NUCLEOTIDE SEQUENCE [LARGE SCALE GENOMIC DNA]</scope>
    <source>
        <strain evidence="3 4">ElP</strain>
    </source>
</reference>
<protein>
    <submittedName>
        <fullName evidence="3">Uncharacterized protein</fullName>
    </submittedName>
</protein>
<keyword evidence="2" id="KW-1133">Transmembrane helix</keyword>
<organism evidence="3 4">
    <name type="scientific">Tautonia plasticadhaerens</name>
    <dbReference type="NCBI Taxonomy" id="2527974"/>
    <lineage>
        <taxon>Bacteria</taxon>
        <taxon>Pseudomonadati</taxon>
        <taxon>Planctomycetota</taxon>
        <taxon>Planctomycetia</taxon>
        <taxon>Isosphaerales</taxon>
        <taxon>Isosphaeraceae</taxon>
        <taxon>Tautonia</taxon>
    </lineage>
</organism>
<evidence type="ECO:0000256" key="1">
    <source>
        <dbReference type="SAM" id="MobiDB-lite"/>
    </source>
</evidence>
<sequence length="1238" mass="138073">MGSRSGGGGGMSLEELKRAMRAADPHAALVPPRVLRRVIKHDRKMATLGIQVPHRKTYVLDASTATTIIERDELGLDVEAEAALTGPIILLAEPTQERLEAMTRGQILLRYWRMLFHARVDEELERLRRAGRIPEADLRARVDRIGQGVFDEARLVLRVEDYLLPPRDLWEVYREFVAVYLELRHFAPRLLPGYFPSIEDTEAVDAAIAEDLDARLLFDRTRPPGAPEPGRLGALIEAADDAPPPDEAVGTYPLPSPQPARQLAERLVRRSERSMRRGNVVRAAIQLARSTKFIDPLGPPSSSHPWPRARAALGMLGERLVEALGLDPAEADDWRRALPALLAPASEGIYAVEARLLFDLQRLCVDFERPIYTVDLVEWMLTLGRRPIKRLLPHQRELLAIKHLRSAQRRLRKARISDPDRRRLGQLIAGALHRAEVTLRGRCREPLAEALLRTGLEPGNVAERVSFDKIVEELLDKVVAQGFLTMGDLRDAVARNQVKLPDLSGAREFFRGDRLLMANRRMAVALDGIYRRGEVYLRWLQRFSSLAFGTPAGRFLTQFVVLPFGGAFVVLFFADHLFAVVTRQLGYGVDPEKAAEAAGAASAAGAALVEALGASASGPMAGAASGLGVASALVAGTAADGVALLEADRLVAERVAAEESGTAAAAAEHEGGLHVIPHDPEAWVYVTIVAGLFLMGLIHVPRFRRQVAWLIRAFFDVGKGFAFDFPRWVLRQHYVRLLITTRAFQLLWRMLVKPIGPALVAWLGFALMGVGPDQARRLALATFVLVGLVLNLRIGRDMEEITSDYIVHTWRVIRVNIFGDLVRFIMDFFATVLENVDRLLYTVDEWLRFRGGEGRLSAVGKAILGVFWFYITYAVRFIINLLVEPQLNPIKHFPVVTVSHKVMAPILILMIPPLAEALEGRVPDPKEVAGTIWFLTQLLLPGVFGFLVWELKENWRLYRANRPRVLPRVLIGGHGETMPRLLRPGFHSGTLPRMFSRMRRAGRKRARRPGAEARLERLRDDRHHVEEAVAHFVERELLTLLAHSRSWEDLPGEVAGVETSSNRIRVALRFPELGDEPVAVVFEHASGWVLADLVAPPWVDHLPDDRRRVLQAALAGLDQMADADLSRPQVEHLLPPQVRSFGFSDSGLVVWAGDRLQTEATYDLEAESRVLYPAVTGPRPVPPLPPLEADRLLLDLDPITWDRWVDTWEAEQDGQAPPEPFTRASRLQSDPEPTGATA</sequence>
<feature type="transmembrane region" description="Helical" evidence="2">
    <location>
        <begin position="777"/>
        <end position="794"/>
    </location>
</feature>
<dbReference type="OrthoDB" id="5747753at2"/>
<dbReference type="EMBL" id="CP036426">
    <property type="protein sequence ID" value="QDV32403.1"/>
    <property type="molecule type" value="Genomic_DNA"/>
</dbReference>
<dbReference type="RefSeq" id="WP_145266471.1">
    <property type="nucleotide sequence ID" value="NZ_CP036426.1"/>
</dbReference>
<dbReference type="KEGG" id="tpla:ElP_02350"/>
<proteinExistence type="predicted"/>
<evidence type="ECO:0000256" key="2">
    <source>
        <dbReference type="SAM" id="Phobius"/>
    </source>
</evidence>
<feature type="transmembrane region" description="Helical" evidence="2">
    <location>
        <begin position="862"/>
        <end position="883"/>
    </location>
</feature>